<evidence type="ECO:0000313" key="2">
    <source>
        <dbReference type="EMBL" id="RKQ96235.1"/>
    </source>
</evidence>
<feature type="domain" description="VWFA" evidence="1">
    <location>
        <begin position="223"/>
        <end position="392"/>
    </location>
</feature>
<dbReference type="PANTHER" id="PTHR33608:SF3">
    <property type="entry name" value="SLR2013 PROTEIN"/>
    <property type="match status" value="1"/>
</dbReference>
<reference evidence="2 3" key="1">
    <citation type="submission" date="2018-10" db="EMBL/GenBank/DDBJ databases">
        <title>Genomic Encyclopedia of Type Strains, Phase IV (KMG-IV): sequencing the most valuable type-strain genomes for metagenomic binning, comparative biology and taxonomic classification.</title>
        <authorList>
            <person name="Goeker M."/>
        </authorList>
    </citation>
    <scope>NUCLEOTIDE SEQUENCE [LARGE SCALE GENOMIC DNA]</scope>
    <source>
        <strain evidence="2 3">DSM 4734</strain>
    </source>
</reference>
<organism evidence="2 3">
    <name type="scientific">Maricaulis maris</name>
    <dbReference type="NCBI Taxonomy" id="74318"/>
    <lineage>
        <taxon>Bacteria</taxon>
        <taxon>Pseudomonadati</taxon>
        <taxon>Pseudomonadota</taxon>
        <taxon>Alphaproteobacteria</taxon>
        <taxon>Maricaulales</taxon>
        <taxon>Maricaulaceae</taxon>
        <taxon>Maricaulis</taxon>
    </lineage>
</organism>
<evidence type="ECO:0000259" key="1">
    <source>
        <dbReference type="SMART" id="SM00327"/>
    </source>
</evidence>
<dbReference type="Proteomes" id="UP000273675">
    <property type="component" value="Unassembled WGS sequence"/>
</dbReference>
<sequence>MRPTRRLLWAALIALGLTGLLLPFAAGDGSLLAMPWIALGSLMAVDLAGSVHRRRHLELEGPDAVFAGQTAVFRLHILPSAPPGMVAHFDWPDGLSGPAKLSAGSGERVLDLPLEGRVRGAWPLGHVWLNWPSRFGFFDFIPRSELGRSVTILPDIRPVTQGQIDLAVRTSMHGQKESFAEGEGSEFHQLREYVPGDSLRRVDWKRSARQRRMLSKETRAERNHNIIIALDHGYLMREVIDGLPKIDHAINAALATAWAAAVGGDRVGLYTYHARPHSWMPPEPGRQIFPKLRRALAELSYESAESNPTLALATLQTRLRRRSLVIIFSDFVDTTTSELMVEHLGRLSRDHLVIFIALRDPATEDQARQPVASLDIAAESVSAADILRDRRIVIERLGQLGVMVLDVRPDQLTPRLVSTYLDLKAREVA</sequence>
<comment type="caution">
    <text evidence="2">The sequence shown here is derived from an EMBL/GenBank/DDBJ whole genome shotgun (WGS) entry which is preliminary data.</text>
</comment>
<protein>
    <submittedName>
        <fullName evidence="2">Uncharacterized protein (DUF58 family)</fullName>
    </submittedName>
</protein>
<dbReference type="InterPro" id="IPR002881">
    <property type="entry name" value="DUF58"/>
</dbReference>
<dbReference type="Pfam" id="PF01882">
    <property type="entry name" value="DUF58"/>
    <property type="match status" value="1"/>
</dbReference>
<dbReference type="AlphaFoldDB" id="A0A495D388"/>
<proteinExistence type="predicted"/>
<dbReference type="SUPFAM" id="SSF53300">
    <property type="entry name" value="vWA-like"/>
    <property type="match status" value="1"/>
</dbReference>
<name>A0A495D388_9PROT</name>
<dbReference type="Gene3D" id="3.40.50.410">
    <property type="entry name" value="von Willebrand factor, type A domain"/>
    <property type="match status" value="1"/>
</dbReference>
<gene>
    <name evidence="2" type="ORF">C7435_2487</name>
</gene>
<dbReference type="InterPro" id="IPR002035">
    <property type="entry name" value="VWF_A"/>
</dbReference>
<evidence type="ECO:0000313" key="3">
    <source>
        <dbReference type="Proteomes" id="UP000273675"/>
    </source>
</evidence>
<dbReference type="OrthoDB" id="9776116at2"/>
<dbReference type="PANTHER" id="PTHR33608">
    <property type="entry name" value="BLL2464 PROTEIN"/>
    <property type="match status" value="1"/>
</dbReference>
<dbReference type="RefSeq" id="WP_121211850.1">
    <property type="nucleotide sequence ID" value="NZ_RBIM01000005.1"/>
</dbReference>
<dbReference type="SMART" id="SM00327">
    <property type="entry name" value="VWA"/>
    <property type="match status" value="1"/>
</dbReference>
<dbReference type="InterPro" id="IPR036465">
    <property type="entry name" value="vWFA_dom_sf"/>
</dbReference>
<dbReference type="EMBL" id="RBIM01000005">
    <property type="protein sequence ID" value="RKQ96235.1"/>
    <property type="molecule type" value="Genomic_DNA"/>
</dbReference>
<accession>A0A495D388</accession>